<evidence type="ECO:0000313" key="2">
    <source>
        <dbReference type="EMBL" id="CAH2353527.1"/>
    </source>
</evidence>
<gene>
    <name evidence="2" type="ORF">CLIB1423_11S01706</name>
</gene>
<comment type="caution">
    <text evidence="2">The sequence shown here is derived from an EMBL/GenBank/DDBJ whole genome shotgun (WGS) entry which is preliminary data.</text>
</comment>
<proteinExistence type="predicted"/>
<dbReference type="Proteomes" id="UP000837801">
    <property type="component" value="Unassembled WGS sequence"/>
</dbReference>
<dbReference type="PANTHER" id="PTHR48079:SF9">
    <property type="entry name" value="PUTATIVE-RELATED"/>
    <property type="match status" value="1"/>
</dbReference>
<dbReference type="InterPro" id="IPR051783">
    <property type="entry name" value="NAD(P)-dependent_oxidoreduct"/>
</dbReference>
<dbReference type="OrthoDB" id="10262413at2759"/>
<organism evidence="2 3">
    <name type="scientific">[Candida] railenensis</name>
    <dbReference type="NCBI Taxonomy" id="45579"/>
    <lineage>
        <taxon>Eukaryota</taxon>
        <taxon>Fungi</taxon>
        <taxon>Dikarya</taxon>
        <taxon>Ascomycota</taxon>
        <taxon>Saccharomycotina</taxon>
        <taxon>Pichiomycetes</taxon>
        <taxon>Debaryomycetaceae</taxon>
        <taxon>Kurtzmaniella</taxon>
    </lineage>
</organism>
<dbReference type="SUPFAM" id="SSF51735">
    <property type="entry name" value="NAD(P)-binding Rossmann-fold domains"/>
    <property type="match status" value="1"/>
</dbReference>
<dbReference type="EMBL" id="CAKXYY010000011">
    <property type="protein sequence ID" value="CAH2353527.1"/>
    <property type="molecule type" value="Genomic_DNA"/>
</dbReference>
<reference evidence="2" key="1">
    <citation type="submission" date="2022-03" db="EMBL/GenBank/DDBJ databases">
        <authorList>
            <person name="Legras J.-L."/>
            <person name="Devillers H."/>
            <person name="Grondin C."/>
        </authorList>
    </citation>
    <scope>NUCLEOTIDE SEQUENCE</scope>
    <source>
        <strain evidence="2">CLIB 1423</strain>
    </source>
</reference>
<dbReference type="Gene3D" id="3.40.50.720">
    <property type="entry name" value="NAD(P)-binding Rossmann-like Domain"/>
    <property type="match status" value="1"/>
</dbReference>
<feature type="domain" description="NAD-dependent epimerase/dehydratase" evidence="1">
    <location>
        <begin position="3"/>
        <end position="216"/>
    </location>
</feature>
<dbReference type="Pfam" id="PF01370">
    <property type="entry name" value="Epimerase"/>
    <property type="match status" value="1"/>
</dbReference>
<protein>
    <recommendedName>
        <fullName evidence="1">NAD-dependent epimerase/dehydratase domain-containing protein</fullName>
    </recommendedName>
</protein>
<keyword evidence="3" id="KW-1185">Reference proteome</keyword>
<dbReference type="CDD" id="cd05262">
    <property type="entry name" value="SDR_a7"/>
    <property type="match status" value="1"/>
</dbReference>
<dbReference type="PANTHER" id="PTHR48079">
    <property type="entry name" value="PROTEIN YEEZ"/>
    <property type="match status" value="1"/>
</dbReference>
<sequence length="300" mass="32301">MKVFVTGASGFIGTQVVRELLAAGHEVVALARSDASQAKLEKFGSKVSVLRGDLNDLDSLKKGAAESDGVIHLGFVHDFSKFEECCQIDRKATTTMLDVLEGTNKPFINTSGLLNQRGKVAIESEYYPPVNTRAGTEDLALTYKDKGVRVTSIRLSPTVHGEGDHAFIPILIGVARAKGVAAYIEEGSNVWPAVHVNDAAKLFVLALEKGVAGHVYHGAGEEGVKTKDIATAIGKTLGVPVESVAREKAMEHFGFLGFFFGFDSPSSSEITRKELGWEPKNITLLEEIATEYYKNSTPGM</sequence>
<dbReference type="InterPro" id="IPR001509">
    <property type="entry name" value="Epimerase_deHydtase"/>
</dbReference>
<dbReference type="InterPro" id="IPR036291">
    <property type="entry name" value="NAD(P)-bd_dom_sf"/>
</dbReference>
<evidence type="ECO:0000313" key="3">
    <source>
        <dbReference type="Proteomes" id="UP000837801"/>
    </source>
</evidence>
<accession>A0A9P0QQ99</accession>
<evidence type="ECO:0000259" key="1">
    <source>
        <dbReference type="Pfam" id="PF01370"/>
    </source>
</evidence>
<dbReference type="GO" id="GO:0004029">
    <property type="term" value="F:aldehyde dehydrogenase (NAD+) activity"/>
    <property type="evidence" value="ECO:0007669"/>
    <property type="project" value="TreeGrafter"/>
</dbReference>
<dbReference type="AlphaFoldDB" id="A0A9P0QQ99"/>
<dbReference type="GO" id="GO:0005737">
    <property type="term" value="C:cytoplasm"/>
    <property type="evidence" value="ECO:0007669"/>
    <property type="project" value="TreeGrafter"/>
</dbReference>
<name>A0A9P0QQ99_9ASCO</name>